<evidence type="ECO:0000313" key="5">
    <source>
        <dbReference type="Proteomes" id="UP000198584"/>
    </source>
</evidence>
<dbReference type="GO" id="GO:0006635">
    <property type="term" value="P:fatty acid beta-oxidation"/>
    <property type="evidence" value="ECO:0007669"/>
    <property type="project" value="TreeGrafter"/>
</dbReference>
<dbReference type="CDD" id="cd06558">
    <property type="entry name" value="crotonase-like"/>
    <property type="match status" value="1"/>
</dbReference>
<evidence type="ECO:0000256" key="3">
    <source>
        <dbReference type="RuleBase" id="RU003707"/>
    </source>
</evidence>
<dbReference type="SUPFAM" id="SSF52096">
    <property type="entry name" value="ClpP/crotonase"/>
    <property type="match status" value="1"/>
</dbReference>
<keyword evidence="5" id="KW-1185">Reference proteome</keyword>
<accession>A0A1H4E6Q1</accession>
<dbReference type="PANTHER" id="PTHR11941:SF54">
    <property type="entry name" value="ENOYL-COA HYDRATASE, MITOCHONDRIAL"/>
    <property type="match status" value="1"/>
</dbReference>
<proteinExistence type="inferred from homology"/>
<dbReference type="InterPro" id="IPR018376">
    <property type="entry name" value="Enoyl-CoA_hyd/isom_CS"/>
</dbReference>
<evidence type="ECO:0000256" key="1">
    <source>
        <dbReference type="ARBA" id="ARBA00005254"/>
    </source>
</evidence>
<dbReference type="FunFam" id="3.90.226.10:FF:000009">
    <property type="entry name" value="Carnitinyl-CoA dehydratase"/>
    <property type="match status" value="1"/>
</dbReference>
<organism evidence="4 5">
    <name type="scientific">Thalassobacillus cyri</name>
    <dbReference type="NCBI Taxonomy" id="571932"/>
    <lineage>
        <taxon>Bacteria</taxon>
        <taxon>Bacillati</taxon>
        <taxon>Bacillota</taxon>
        <taxon>Bacilli</taxon>
        <taxon>Bacillales</taxon>
        <taxon>Bacillaceae</taxon>
        <taxon>Thalassobacillus</taxon>
    </lineage>
</organism>
<dbReference type="PROSITE" id="PS00166">
    <property type="entry name" value="ENOYL_COA_HYDRATASE"/>
    <property type="match status" value="1"/>
</dbReference>
<dbReference type="STRING" id="571932.SAMN05421743_108160"/>
<dbReference type="GO" id="GO:0016836">
    <property type="term" value="F:hydro-lyase activity"/>
    <property type="evidence" value="ECO:0007669"/>
    <property type="project" value="UniProtKB-ARBA"/>
</dbReference>
<keyword evidence="2" id="KW-0456">Lyase</keyword>
<dbReference type="FunFam" id="1.10.12.10:FF:000001">
    <property type="entry name" value="Probable enoyl-CoA hydratase, mitochondrial"/>
    <property type="match status" value="1"/>
</dbReference>
<evidence type="ECO:0000256" key="2">
    <source>
        <dbReference type="ARBA" id="ARBA00023239"/>
    </source>
</evidence>
<reference evidence="4 5" key="1">
    <citation type="submission" date="2016-10" db="EMBL/GenBank/DDBJ databases">
        <authorList>
            <person name="de Groot N.N."/>
        </authorList>
    </citation>
    <scope>NUCLEOTIDE SEQUENCE [LARGE SCALE GENOMIC DNA]</scope>
    <source>
        <strain evidence="4 5">CCM7597</strain>
    </source>
</reference>
<protein>
    <submittedName>
        <fullName evidence="4">Enoyl-CoA hydratase</fullName>
    </submittedName>
</protein>
<name>A0A1H4E6Q1_9BACI</name>
<dbReference type="InterPro" id="IPR001753">
    <property type="entry name" value="Enoyl-CoA_hydra/iso"/>
</dbReference>
<comment type="similarity">
    <text evidence="1 3">Belongs to the enoyl-CoA hydratase/isomerase family.</text>
</comment>
<dbReference type="PANTHER" id="PTHR11941">
    <property type="entry name" value="ENOYL-COA HYDRATASE-RELATED"/>
    <property type="match status" value="1"/>
</dbReference>
<dbReference type="RefSeq" id="WP_342722569.1">
    <property type="nucleotide sequence ID" value="NZ_FNQR01000008.1"/>
</dbReference>
<dbReference type="Proteomes" id="UP000198584">
    <property type="component" value="Unassembled WGS sequence"/>
</dbReference>
<dbReference type="Gene3D" id="3.90.226.10">
    <property type="entry name" value="2-enoyl-CoA Hydratase, Chain A, domain 1"/>
    <property type="match status" value="1"/>
</dbReference>
<gene>
    <name evidence="4" type="ORF">SAMN05421743_108160</name>
</gene>
<dbReference type="InterPro" id="IPR029045">
    <property type="entry name" value="ClpP/crotonase-like_dom_sf"/>
</dbReference>
<sequence length="257" mass="27785">MFENILKQSESGMGIIKINRPETRNALNKKTLQEIEEAIEIFENDESIKVIILTGEGEKSFAAGADIKQLRDRKMLEALVPGMQATYKRIEDCGKATIAAINGFALGGGFELALACDIRVAAAEVKIGLPELNLAIVPGAGGTQRLSRIVGKGKAMEMVLTGKLMDGKEAEQWGIVTKAVPKEQLLEEANALANTIAAKGPVAVKLAKMTINKGFDTDLDTALMLEKFAQTIAFGTEDKNEGTQAFLDKRKPEFMSQ</sequence>
<dbReference type="InterPro" id="IPR014748">
    <property type="entry name" value="Enoyl-CoA_hydra_C"/>
</dbReference>
<dbReference type="EMBL" id="FNQR01000008">
    <property type="protein sequence ID" value="SEA80703.1"/>
    <property type="molecule type" value="Genomic_DNA"/>
</dbReference>
<dbReference type="AlphaFoldDB" id="A0A1H4E6Q1"/>
<evidence type="ECO:0000313" key="4">
    <source>
        <dbReference type="EMBL" id="SEA80703.1"/>
    </source>
</evidence>
<dbReference type="Gene3D" id="1.10.12.10">
    <property type="entry name" value="Lyase 2-enoyl-coa Hydratase, Chain A, domain 2"/>
    <property type="match status" value="1"/>
</dbReference>
<dbReference type="Pfam" id="PF00378">
    <property type="entry name" value="ECH_1"/>
    <property type="match status" value="1"/>
</dbReference>